<sequence>MLKMQVIHNQCWLCCILNKHQKILVSFSGSLVMPVFKAMSIHVQQLPITVSQSCLLAGLLSMYKINRLFLIYQHLVFFIFVSYERDLPLYTRGLRCLEASEGLLIKEIGATFCFFGSNMIASTSPIPQVLQHTYGLRIPPEI</sequence>
<reference evidence="1 2" key="1">
    <citation type="journal article" date="2024" name="BMC Genomics">
        <title>Genome assembly of redclaw crayfish (Cherax quadricarinatus) provides insights into its immune adaptation and hypoxia tolerance.</title>
        <authorList>
            <person name="Liu Z."/>
            <person name="Zheng J."/>
            <person name="Li H."/>
            <person name="Fang K."/>
            <person name="Wang S."/>
            <person name="He J."/>
            <person name="Zhou D."/>
            <person name="Weng S."/>
            <person name="Chi M."/>
            <person name="Gu Z."/>
            <person name="He J."/>
            <person name="Li F."/>
            <person name="Wang M."/>
        </authorList>
    </citation>
    <scope>NUCLEOTIDE SEQUENCE [LARGE SCALE GENOMIC DNA]</scope>
    <source>
        <strain evidence="1">ZL_2023a</strain>
    </source>
</reference>
<dbReference type="AlphaFoldDB" id="A0AAW0XBC3"/>
<keyword evidence="2" id="KW-1185">Reference proteome</keyword>
<evidence type="ECO:0000313" key="1">
    <source>
        <dbReference type="EMBL" id="KAK8737253.1"/>
    </source>
</evidence>
<comment type="caution">
    <text evidence="1">The sequence shown here is derived from an EMBL/GenBank/DDBJ whole genome shotgun (WGS) entry which is preliminary data.</text>
</comment>
<protein>
    <submittedName>
        <fullName evidence="1">Uncharacterized protein</fullName>
    </submittedName>
</protein>
<proteinExistence type="predicted"/>
<evidence type="ECO:0000313" key="2">
    <source>
        <dbReference type="Proteomes" id="UP001445076"/>
    </source>
</evidence>
<name>A0AAW0XBC3_CHEQU</name>
<gene>
    <name evidence="1" type="ORF">OTU49_004408</name>
</gene>
<accession>A0AAW0XBC3</accession>
<dbReference type="Proteomes" id="UP001445076">
    <property type="component" value="Unassembled WGS sequence"/>
</dbReference>
<organism evidence="1 2">
    <name type="scientific">Cherax quadricarinatus</name>
    <name type="common">Australian red claw crayfish</name>
    <dbReference type="NCBI Taxonomy" id="27406"/>
    <lineage>
        <taxon>Eukaryota</taxon>
        <taxon>Metazoa</taxon>
        <taxon>Ecdysozoa</taxon>
        <taxon>Arthropoda</taxon>
        <taxon>Crustacea</taxon>
        <taxon>Multicrustacea</taxon>
        <taxon>Malacostraca</taxon>
        <taxon>Eumalacostraca</taxon>
        <taxon>Eucarida</taxon>
        <taxon>Decapoda</taxon>
        <taxon>Pleocyemata</taxon>
        <taxon>Astacidea</taxon>
        <taxon>Parastacoidea</taxon>
        <taxon>Parastacidae</taxon>
        <taxon>Cherax</taxon>
    </lineage>
</organism>
<dbReference type="EMBL" id="JARKIK010000042">
    <property type="protein sequence ID" value="KAK8737253.1"/>
    <property type="molecule type" value="Genomic_DNA"/>
</dbReference>